<accession>A0A5J4YN76</accession>
<protein>
    <submittedName>
        <fullName evidence="6">Chlorophyll a-b binding protein 1B-21, chloroplastic</fullName>
    </submittedName>
</protein>
<feature type="binding site" evidence="5">
    <location>
        <position position="182"/>
    </location>
    <ligand>
        <name>chlorophyll a</name>
        <dbReference type="ChEBI" id="CHEBI:58416"/>
        <label>1</label>
    </ligand>
</feature>
<evidence type="ECO:0007829" key="8">
    <source>
        <dbReference type="PDB" id="7Y5E"/>
    </source>
</evidence>
<comment type="subcellular location">
    <subcellularLocation>
        <location evidence="1">Plastid</location>
        <location evidence="1">Chloroplast</location>
    </subcellularLocation>
</comment>
<dbReference type="GO" id="GO:0009765">
    <property type="term" value="P:photosynthesis, light harvesting"/>
    <property type="evidence" value="ECO:0007669"/>
    <property type="project" value="InterPro"/>
</dbReference>
<keyword evidence="4" id="KW-0934">Plastid</keyword>
<dbReference type="AlphaFoldDB" id="A0A5J4YN76"/>
<keyword evidence="7" id="KW-1185">Reference proteome</keyword>
<proteinExistence type="evidence at protein level"/>
<keyword evidence="5" id="KW-0157">Chromophore</keyword>
<dbReference type="InterPro" id="IPR001344">
    <property type="entry name" value="Chloro_AB-bd_pln"/>
</dbReference>
<dbReference type="OMA" id="DADINTM"/>
<sequence>MDGKVNKMAAFVSSLGLARASVGRGAVCTKPGSAQLSMMAKSKSVPFMEAPAALDGSMVGDVGFDPLGFSNYIDLKFLREAELKHCRICMLAALGIIVQEVYQFPFYSGAPRLATDAHDYFVKFGSLNQILLFASFIELVAGTPGIIQTMRGETDRAPGYFAFDPLGLGKDKAKFERYQLSELKNGRLAMIAVGGFIHQAWMAKVPVLEQLSTGKLLP</sequence>
<keyword evidence="3" id="KW-0602">Photosynthesis</keyword>
<reference evidence="8 9" key="2">
    <citation type="journal article" date="2023" name="Nature">
        <title>In situ structure of the red algal phycobilisome-PSII-PSI-LHC megacomplex.</title>
        <authorList>
            <person name="You X."/>
            <person name="Zhang X."/>
            <person name="Cheng J."/>
            <person name="Xiao Y."/>
            <person name="Ma J."/>
            <person name="Sun S."/>
            <person name="Zhang X."/>
            <person name="Wang H.W."/>
            <person name="Sui S.F."/>
        </authorList>
    </citation>
    <scope>STRUCTURE BY ELECTRON MICROSCOPY (3.30 ANGSTROMS) OF 47-215</scope>
</reference>
<dbReference type="GO" id="GO:0009507">
    <property type="term" value="C:chloroplast"/>
    <property type="evidence" value="ECO:0007669"/>
    <property type="project" value="UniProtKB-SubCell"/>
</dbReference>
<feature type="binding site" evidence="5">
    <location>
        <position position="185"/>
    </location>
    <ligand>
        <name>chlorophyll b</name>
        <dbReference type="ChEBI" id="CHEBI:61721"/>
        <label>2</label>
    </ligand>
</feature>
<organism evidence="6 7">
    <name type="scientific">Porphyridium purpureum</name>
    <name type="common">Red alga</name>
    <name type="synonym">Porphyridium cruentum</name>
    <dbReference type="NCBI Taxonomy" id="35688"/>
    <lineage>
        <taxon>Eukaryota</taxon>
        <taxon>Rhodophyta</taxon>
        <taxon>Bangiophyceae</taxon>
        <taxon>Porphyridiales</taxon>
        <taxon>Porphyridiaceae</taxon>
        <taxon>Porphyridium</taxon>
    </lineage>
</organism>
<feature type="binding site" evidence="5">
    <location>
        <position position="70"/>
    </location>
    <ligand>
        <name>chlorophyll a</name>
        <dbReference type="ChEBI" id="CHEBI:58416"/>
        <label>1</label>
    </ligand>
</feature>
<feature type="binding site" evidence="5">
    <location>
        <position position="187"/>
    </location>
    <ligand>
        <name>chlorophyll a</name>
        <dbReference type="ChEBI" id="CHEBI:58416"/>
        <label>1</label>
    </ligand>
</feature>
<keyword evidence="2" id="KW-0150">Chloroplast</keyword>
<dbReference type="GO" id="GO:0016168">
    <property type="term" value="F:chlorophyll binding"/>
    <property type="evidence" value="ECO:0007669"/>
    <property type="project" value="UniProtKB-KW"/>
</dbReference>
<dbReference type="PDB" id="7Y5E">
    <property type="method" value="EM"/>
    <property type="resolution" value="3.30 A"/>
    <property type="chains" value="62/6N=47-215"/>
</dbReference>
<dbReference type="Proteomes" id="UP000324585">
    <property type="component" value="Unassembled WGS sequence"/>
</dbReference>
<dbReference type="OrthoDB" id="423598at2759"/>
<dbReference type="EMBL" id="VRMN01000009">
    <property type="protein sequence ID" value="KAA8492420.1"/>
    <property type="molecule type" value="Genomic_DNA"/>
</dbReference>
<feature type="binding site" evidence="5">
    <location>
        <position position="85"/>
    </location>
    <ligand>
        <name>chlorophyll a</name>
        <dbReference type="ChEBI" id="CHEBI:58416"/>
        <label>1</label>
    </ligand>
</feature>
<feature type="binding site" evidence="5">
    <location>
        <position position="199"/>
    </location>
    <ligand>
        <name>chlorophyll a</name>
        <dbReference type="ChEBI" id="CHEBI:58416"/>
        <label>1</label>
    </ligand>
</feature>
<keyword evidence="5" id="KW-0148">Chlorophyll</keyword>
<dbReference type="Pfam" id="PF00504">
    <property type="entry name" value="Chloroa_b-bind"/>
    <property type="match status" value="1"/>
</dbReference>
<evidence type="ECO:0000313" key="7">
    <source>
        <dbReference type="Proteomes" id="UP000324585"/>
    </source>
</evidence>
<evidence type="ECO:0000256" key="4">
    <source>
        <dbReference type="ARBA" id="ARBA00022640"/>
    </source>
</evidence>
<feature type="binding site" evidence="5">
    <location>
        <position position="82"/>
    </location>
    <ligand>
        <name>chlorophyll a</name>
        <dbReference type="ChEBI" id="CHEBI:58416"/>
        <label>1</label>
    </ligand>
</feature>
<name>A0A5J4YN76_PORPP</name>
<gene>
    <name evidence="6" type="ORF">FVE85_7927</name>
</gene>
<dbReference type="EMDB" id="EMD-33658"/>
<evidence type="ECO:0000256" key="3">
    <source>
        <dbReference type="ARBA" id="ARBA00022531"/>
    </source>
</evidence>
<dbReference type="InterPro" id="IPR022796">
    <property type="entry name" value="Chloroa_b-bind"/>
</dbReference>
<dbReference type="EMDB" id="EMD-33618"/>
<feature type="binding site" description="axial binding residue" evidence="5">
    <location>
        <position position="87"/>
    </location>
    <ligand>
        <name>chlorophyll b</name>
        <dbReference type="ChEBI" id="CHEBI:61721"/>
        <label>1</label>
    </ligand>
    <ligandPart>
        <name>Mg</name>
        <dbReference type="ChEBI" id="CHEBI:25107"/>
    </ligandPart>
</feature>
<dbReference type="GO" id="GO:0016020">
    <property type="term" value="C:membrane"/>
    <property type="evidence" value="ECO:0007669"/>
    <property type="project" value="InterPro"/>
</dbReference>
<reference evidence="7" key="1">
    <citation type="journal article" date="2019" name="Nat. Commun.">
        <title>Expansion of phycobilisome linker gene families in mesophilic red algae.</title>
        <authorList>
            <person name="Lee J."/>
            <person name="Kim D."/>
            <person name="Bhattacharya D."/>
            <person name="Yoon H.S."/>
        </authorList>
    </citation>
    <scope>NUCLEOTIDE SEQUENCE [LARGE SCALE GENOMIC DNA]</scope>
    <source>
        <strain evidence="7">CCMP 1328</strain>
    </source>
</reference>
<evidence type="ECO:0000256" key="1">
    <source>
        <dbReference type="ARBA" id="ARBA00004229"/>
    </source>
</evidence>
<dbReference type="SUPFAM" id="SSF103511">
    <property type="entry name" value="Chlorophyll a-b binding protein"/>
    <property type="match status" value="1"/>
</dbReference>
<comment type="caution">
    <text evidence="6">The sequence shown here is derived from an EMBL/GenBank/DDBJ whole genome shotgun (WGS) entry which is preliminary data.</text>
</comment>
<keyword evidence="8 9" id="KW-0002">3D-structure</keyword>
<evidence type="ECO:0000256" key="5">
    <source>
        <dbReference type="PIRSR" id="PIRSR601344-1"/>
    </source>
</evidence>
<dbReference type="Gene3D" id="1.10.3460.10">
    <property type="entry name" value="Chlorophyll a/b binding protein domain"/>
    <property type="match status" value="1"/>
</dbReference>
<evidence type="ECO:0007829" key="9">
    <source>
        <dbReference type="PDB" id="7Y7A"/>
    </source>
</evidence>
<evidence type="ECO:0000313" key="6">
    <source>
        <dbReference type="EMBL" id="KAA8492420.1"/>
    </source>
</evidence>
<evidence type="ECO:0000256" key="2">
    <source>
        <dbReference type="ARBA" id="ARBA00022528"/>
    </source>
</evidence>
<dbReference type="PDB" id="7Y7A">
    <property type="method" value="EM"/>
    <property type="resolution" value="4.30 A"/>
    <property type="chains" value="67/6o=47-215"/>
</dbReference>
<dbReference type="PANTHER" id="PTHR21649">
    <property type="entry name" value="CHLOROPHYLL A/B BINDING PROTEIN"/>
    <property type="match status" value="1"/>
</dbReference>